<dbReference type="Gene3D" id="2.60.120.1440">
    <property type="match status" value="1"/>
</dbReference>
<feature type="domain" description="FecR N-terminal" evidence="2">
    <location>
        <begin position="12"/>
        <end position="53"/>
    </location>
</feature>
<evidence type="ECO:0000259" key="2">
    <source>
        <dbReference type="Pfam" id="PF16220"/>
    </source>
</evidence>
<dbReference type="InterPro" id="IPR032623">
    <property type="entry name" value="FecR_N"/>
</dbReference>
<dbReference type="InterPro" id="IPR012373">
    <property type="entry name" value="Ferrdict_sens_TM"/>
</dbReference>
<dbReference type="PIRSF" id="PIRSF018266">
    <property type="entry name" value="FecR"/>
    <property type="match status" value="1"/>
</dbReference>
<dbReference type="PANTHER" id="PTHR30273:SF2">
    <property type="entry name" value="PROTEIN FECR"/>
    <property type="match status" value="1"/>
</dbReference>
<dbReference type="Proteomes" id="UP001617669">
    <property type="component" value="Unassembled WGS sequence"/>
</dbReference>
<dbReference type="Pfam" id="PF16220">
    <property type="entry name" value="DUF4880"/>
    <property type="match status" value="1"/>
</dbReference>
<protein>
    <submittedName>
        <fullName evidence="3">FecR domain-containing protein</fullName>
    </submittedName>
</protein>
<dbReference type="Pfam" id="PF04773">
    <property type="entry name" value="FecR"/>
    <property type="match status" value="1"/>
</dbReference>
<name>A0ABW8GMD6_9PROT</name>
<feature type="domain" description="FecR protein" evidence="1">
    <location>
        <begin position="110"/>
        <end position="205"/>
    </location>
</feature>
<reference evidence="3 4" key="1">
    <citation type="submission" date="2024-11" db="EMBL/GenBank/DDBJ databases">
        <authorList>
            <person name="Kaparullina E.N."/>
            <person name="Delegan Y.A."/>
            <person name="Doronina N.V."/>
        </authorList>
    </citation>
    <scope>NUCLEOTIDE SEQUENCE [LARGE SCALE GENOMIC DNA]</scope>
    <source>
        <strain evidence="3 4">7sh_L</strain>
    </source>
</reference>
<evidence type="ECO:0000313" key="3">
    <source>
        <dbReference type="EMBL" id="MFJ5446610.1"/>
    </source>
</evidence>
<evidence type="ECO:0000313" key="4">
    <source>
        <dbReference type="Proteomes" id="UP001617669"/>
    </source>
</evidence>
<sequence length="320" mass="35892">MKPVDIDPAILEQAADWLVQMHSGETCVVNNAEIERWRAQSEQHEVAWQRAQQFIGIVHNLPTELGKTALQRPVSLARRRAIKKLAVLLALSPAAWQAWKTQPWLEYTSDYHAATGQQQHIRLVDGTVLVLNTSTSIDVIYDQHQRLVWLKQGELHITTAADPSGMDRPFRVQTRDGVARALGTRFSVRQLDYGSHLAVFESAVEVTLKSMPDRKAIIQAGQQMDFGEMAMQQPRPVAQAQEAWTQGMLVVHAQPLAVVIEELRRYHVGVLRCHPDISALRVSGTFPVTEVGRSLNLLQSTLPISITRVSPYWISLTPVV</sequence>
<proteinExistence type="predicted"/>
<dbReference type="RefSeq" id="WP_400882279.1">
    <property type="nucleotide sequence ID" value="NZ_JBIWXY010000002.1"/>
</dbReference>
<keyword evidence="4" id="KW-1185">Reference proteome</keyword>
<dbReference type="PANTHER" id="PTHR30273">
    <property type="entry name" value="PERIPLASMIC SIGNAL SENSOR AND SIGMA FACTOR ACTIVATOR FECR-RELATED"/>
    <property type="match status" value="1"/>
</dbReference>
<dbReference type="InterPro" id="IPR006860">
    <property type="entry name" value="FecR"/>
</dbReference>
<evidence type="ECO:0000259" key="1">
    <source>
        <dbReference type="Pfam" id="PF04773"/>
    </source>
</evidence>
<dbReference type="EMBL" id="JBIWXY010000002">
    <property type="protein sequence ID" value="MFJ5446610.1"/>
    <property type="molecule type" value="Genomic_DNA"/>
</dbReference>
<accession>A0ABW8GMD6</accession>
<gene>
    <name evidence="3" type="ORF">ACIKP9_10265</name>
</gene>
<organism evidence="3 4">
    <name type="scientific">Methylobacillus methanolivorans</name>
    <dbReference type="NCBI Taxonomy" id="1848927"/>
    <lineage>
        <taxon>Bacteria</taxon>
        <taxon>Pseudomonadati</taxon>
        <taxon>Pseudomonadota</taxon>
        <taxon>Betaproteobacteria</taxon>
        <taxon>Nitrosomonadales</taxon>
        <taxon>Methylophilaceae</taxon>
        <taxon>Methylobacillus</taxon>
    </lineage>
</organism>
<comment type="caution">
    <text evidence="3">The sequence shown here is derived from an EMBL/GenBank/DDBJ whole genome shotgun (WGS) entry which is preliminary data.</text>
</comment>